<comment type="caution">
    <text evidence="3">The sequence shown here is derived from an EMBL/GenBank/DDBJ whole genome shotgun (WGS) entry which is preliminary data.</text>
</comment>
<evidence type="ECO:0000259" key="2">
    <source>
        <dbReference type="SMART" id="SM01155"/>
    </source>
</evidence>
<proteinExistence type="predicted"/>
<accession>A0A9C7UMZ9</accession>
<evidence type="ECO:0000313" key="3">
    <source>
        <dbReference type="EMBL" id="GJQ09279.1"/>
    </source>
</evidence>
<dbReference type="Pfam" id="PF08213">
    <property type="entry name" value="COX24_C"/>
    <property type="match status" value="1"/>
</dbReference>
<dbReference type="OrthoDB" id="10472661at2759"/>
<keyword evidence="4" id="KW-1185">Reference proteome</keyword>
<name>A0A9C7UMZ9_9RHOD</name>
<gene>
    <name evidence="3" type="ORF">GpartN1_g1070.t1</name>
</gene>
<dbReference type="Proteomes" id="UP001061958">
    <property type="component" value="Unassembled WGS sequence"/>
</dbReference>
<evidence type="ECO:0000313" key="4">
    <source>
        <dbReference type="Proteomes" id="UP001061958"/>
    </source>
</evidence>
<feature type="region of interest" description="Disordered" evidence="1">
    <location>
        <begin position="105"/>
        <end position="127"/>
    </location>
</feature>
<reference evidence="3" key="1">
    <citation type="journal article" date="2022" name="Proc. Natl. Acad. Sci. U.S.A.">
        <title>Life cycle and functional genomics of the unicellular red alga Galdieria for elucidating algal and plant evolution and industrial use.</title>
        <authorList>
            <person name="Hirooka S."/>
            <person name="Itabashi T."/>
            <person name="Ichinose T.M."/>
            <person name="Onuma R."/>
            <person name="Fujiwara T."/>
            <person name="Yamashita S."/>
            <person name="Jong L.W."/>
            <person name="Tomita R."/>
            <person name="Iwane A.H."/>
            <person name="Miyagishima S.Y."/>
        </authorList>
    </citation>
    <scope>NUCLEOTIDE SEQUENCE</scope>
    <source>
        <strain evidence="3">NBRC 102759</strain>
    </source>
</reference>
<dbReference type="AlphaFoldDB" id="A0A9C7UMZ9"/>
<reference evidence="3" key="2">
    <citation type="submission" date="2022-01" db="EMBL/GenBank/DDBJ databases">
        <authorList>
            <person name="Hirooka S."/>
            <person name="Miyagishima S.Y."/>
        </authorList>
    </citation>
    <scope>NUCLEOTIDE SEQUENCE</scope>
    <source>
        <strain evidence="3">NBRC 102759</strain>
    </source>
</reference>
<sequence length="127" mass="14719">MSSSGLFALWKHVVPQIGRLNKNNIPQGIKILDNNLKGASTNFMKNSGLEPENVSVSRSWPFDIRKISNPMTFLWWTNRNGVNSLEGPMQDTEFPLVEVGSVLKKRKKKMNKHKLKRRRKRDRMKSK</sequence>
<dbReference type="InterPro" id="IPR013177">
    <property type="entry name" value="Ribosomal_mS38_C"/>
</dbReference>
<protein>
    <recommendedName>
        <fullName evidence="2">Ribosomal protein mS38 C-terminal domain-containing protein</fullName>
    </recommendedName>
</protein>
<dbReference type="SMART" id="SM01155">
    <property type="entry name" value="DUF1713"/>
    <property type="match status" value="1"/>
</dbReference>
<feature type="domain" description="Ribosomal protein mS38 C-terminal" evidence="2">
    <location>
        <begin position="98"/>
        <end position="127"/>
    </location>
</feature>
<organism evidence="3 4">
    <name type="scientific">Galdieria partita</name>
    <dbReference type="NCBI Taxonomy" id="83374"/>
    <lineage>
        <taxon>Eukaryota</taxon>
        <taxon>Rhodophyta</taxon>
        <taxon>Bangiophyceae</taxon>
        <taxon>Galdieriales</taxon>
        <taxon>Galdieriaceae</taxon>
        <taxon>Galdieria</taxon>
    </lineage>
</organism>
<evidence type="ECO:0000256" key="1">
    <source>
        <dbReference type="SAM" id="MobiDB-lite"/>
    </source>
</evidence>
<dbReference type="EMBL" id="BQMJ01000007">
    <property type="protein sequence ID" value="GJQ09279.1"/>
    <property type="molecule type" value="Genomic_DNA"/>
</dbReference>